<keyword evidence="3" id="KW-0732">Signal</keyword>
<feature type="transmembrane region" description="Helical" evidence="2">
    <location>
        <begin position="161"/>
        <end position="178"/>
    </location>
</feature>
<gene>
    <name evidence="4" type="ORF">H9928_08510</name>
</gene>
<keyword evidence="2" id="KW-0812">Transmembrane</keyword>
<accession>A0A948TNI4</accession>
<evidence type="ECO:0000256" key="2">
    <source>
        <dbReference type="SAM" id="Phobius"/>
    </source>
</evidence>
<evidence type="ECO:0000256" key="3">
    <source>
        <dbReference type="SAM" id="SignalP"/>
    </source>
</evidence>
<dbReference type="Pfam" id="PF00515">
    <property type="entry name" value="TPR_1"/>
    <property type="match status" value="1"/>
</dbReference>
<dbReference type="Gene3D" id="2.30.30.40">
    <property type="entry name" value="SH3 Domains"/>
    <property type="match status" value="1"/>
</dbReference>
<protein>
    <submittedName>
        <fullName evidence="4">Tetratricopeptide repeat protein</fullName>
    </submittedName>
</protein>
<dbReference type="Gene3D" id="1.25.40.10">
    <property type="entry name" value="Tetratricopeptide repeat domain"/>
    <property type="match status" value="1"/>
</dbReference>
<dbReference type="AlphaFoldDB" id="A0A948TNI4"/>
<reference evidence="4" key="1">
    <citation type="journal article" date="2021" name="PeerJ">
        <title>Extensive microbial diversity within the chicken gut microbiome revealed by metagenomics and culture.</title>
        <authorList>
            <person name="Gilroy R."/>
            <person name="Ravi A."/>
            <person name="Getino M."/>
            <person name="Pursley I."/>
            <person name="Horton D.L."/>
            <person name="Alikhan N.F."/>
            <person name="Baker D."/>
            <person name="Gharbi K."/>
            <person name="Hall N."/>
            <person name="Watson M."/>
            <person name="Adriaenssens E.M."/>
            <person name="Foster-Nyarko E."/>
            <person name="Jarju S."/>
            <person name="Secka A."/>
            <person name="Antonio M."/>
            <person name="Oren A."/>
            <person name="Chaudhuri R.R."/>
            <person name="La Ragione R."/>
            <person name="Hildebrand F."/>
            <person name="Pallen M.J."/>
        </authorList>
    </citation>
    <scope>NUCLEOTIDE SEQUENCE</scope>
    <source>
        <strain evidence="4">8470</strain>
    </source>
</reference>
<dbReference type="PROSITE" id="PS50005">
    <property type="entry name" value="TPR"/>
    <property type="match status" value="1"/>
</dbReference>
<feature type="transmembrane region" description="Helical" evidence="2">
    <location>
        <begin position="130"/>
        <end position="149"/>
    </location>
</feature>
<dbReference type="SUPFAM" id="SSF48452">
    <property type="entry name" value="TPR-like"/>
    <property type="match status" value="1"/>
</dbReference>
<name>A0A948TNI4_9BACT</name>
<dbReference type="SMART" id="SM00028">
    <property type="entry name" value="TPR"/>
    <property type="match status" value="2"/>
</dbReference>
<dbReference type="InterPro" id="IPR019734">
    <property type="entry name" value="TPR_rpt"/>
</dbReference>
<evidence type="ECO:0000313" key="4">
    <source>
        <dbReference type="EMBL" id="MBU3856579.1"/>
    </source>
</evidence>
<keyword evidence="1" id="KW-0802">TPR repeat</keyword>
<organism evidence="4 5">
    <name type="scientific">Candidatus Phocaeicola excrementipullorum</name>
    <dbReference type="NCBI Taxonomy" id="2838731"/>
    <lineage>
        <taxon>Bacteria</taxon>
        <taxon>Pseudomonadati</taxon>
        <taxon>Bacteroidota</taxon>
        <taxon>Bacteroidia</taxon>
        <taxon>Bacteroidales</taxon>
        <taxon>Bacteroidaceae</taxon>
        <taxon>Phocaeicola</taxon>
    </lineage>
</organism>
<feature type="signal peptide" evidence="3">
    <location>
        <begin position="1"/>
        <end position="21"/>
    </location>
</feature>
<feature type="repeat" description="TPR" evidence="1">
    <location>
        <begin position="55"/>
        <end position="88"/>
    </location>
</feature>
<evidence type="ECO:0000256" key="1">
    <source>
        <dbReference type="PROSITE-ProRule" id="PRU00339"/>
    </source>
</evidence>
<keyword evidence="2" id="KW-0472">Membrane</keyword>
<dbReference type="InterPro" id="IPR011990">
    <property type="entry name" value="TPR-like_helical_dom_sf"/>
</dbReference>
<reference evidence="4" key="2">
    <citation type="submission" date="2021-04" db="EMBL/GenBank/DDBJ databases">
        <authorList>
            <person name="Gilroy R."/>
        </authorList>
    </citation>
    <scope>NUCLEOTIDE SEQUENCE</scope>
    <source>
        <strain evidence="4">8470</strain>
    </source>
</reference>
<keyword evidence="2" id="KW-1133">Transmembrane helix</keyword>
<dbReference type="Proteomes" id="UP000784286">
    <property type="component" value="Unassembled WGS sequence"/>
</dbReference>
<dbReference type="PROSITE" id="PS50293">
    <property type="entry name" value="TPR_REGION"/>
    <property type="match status" value="1"/>
</dbReference>
<proteinExistence type="predicted"/>
<evidence type="ECO:0000313" key="5">
    <source>
        <dbReference type="Proteomes" id="UP000784286"/>
    </source>
</evidence>
<sequence length="251" mass="28085">MKKLSFVFMLLAATFVQIANAAATKEEADAAYQKNNFSEAVGMYEEILNTQGESAAIYYNLGNAYYKSKNIAKAVLNYERALLLNPGDSDIRFNLEMARSKTVDQITPTAEVFIVTWYKSLVNTMSERSWSFIGIFSFILCLITLSFYIFGKQLWLRKTGFVAAIVMLVITIGSNVFAGQQKDELVNRTGAIIMEPSVAVKSTPNESGTDLFVLHEGTKVYIDDNSMKEWKEIRLEDGNVGWVKASSIEVI</sequence>
<feature type="chain" id="PRO_5037934858" evidence="3">
    <location>
        <begin position="22"/>
        <end position="251"/>
    </location>
</feature>
<dbReference type="EMBL" id="JAHLFJ010000079">
    <property type="protein sequence ID" value="MBU3856579.1"/>
    <property type="molecule type" value="Genomic_DNA"/>
</dbReference>
<comment type="caution">
    <text evidence="4">The sequence shown here is derived from an EMBL/GenBank/DDBJ whole genome shotgun (WGS) entry which is preliminary data.</text>
</comment>